<evidence type="ECO:0000259" key="6">
    <source>
        <dbReference type="PROSITE" id="PS50885"/>
    </source>
</evidence>
<dbReference type="PROSITE" id="PS50885">
    <property type="entry name" value="HAMP"/>
    <property type="match status" value="1"/>
</dbReference>
<proteinExistence type="inferred from homology"/>
<dbReference type="PANTHER" id="PTHR43531">
    <property type="entry name" value="PROTEIN ICFG"/>
    <property type="match status" value="1"/>
</dbReference>
<feature type="domain" description="HAMP" evidence="6">
    <location>
        <begin position="338"/>
        <end position="392"/>
    </location>
</feature>
<dbReference type="Pfam" id="PF00015">
    <property type="entry name" value="MCPsignal"/>
    <property type="match status" value="1"/>
</dbReference>
<dbReference type="CDD" id="cd12913">
    <property type="entry name" value="PDC1_MCP_like"/>
    <property type="match status" value="1"/>
</dbReference>
<accession>A0A120MK43</accession>
<feature type="transmembrane region" description="Helical" evidence="4">
    <location>
        <begin position="314"/>
        <end position="335"/>
    </location>
</feature>
<dbReference type="GO" id="GO:0007165">
    <property type="term" value="P:signal transduction"/>
    <property type="evidence" value="ECO:0007669"/>
    <property type="project" value="UniProtKB-KW"/>
</dbReference>
<evidence type="ECO:0000313" key="9">
    <source>
        <dbReference type="Proteomes" id="UP000068026"/>
    </source>
</evidence>
<dbReference type="Pfam" id="PF22673">
    <property type="entry name" value="MCP-like_PDC_1"/>
    <property type="match status" value="1"/>
</dbReference>
<reference evidence="7 9" key="1">
    <citation type="journal article" date="2016" name="Genome Announc.">
        <title>Complete Genome Sequence of the Amino Acid-Fermenting Clostridium propionicum X2 (DSM 1682).</title>
        <authorList>
            <person name="Poehlein A."/>
            <person name="Schlien K."/>
            <person name="Chowdhury N.P."/>
            <person name="Gottschalk G."/>
            <person name="Buckel W."/>
            <person name="Daniel R."/>
        </authorList>
    </citation>
    <scope>NUCLEOTIDE SEQUENCE [LARGE SCALE GENOMIC DNA]</scope>
    <source>
        <strain evidence="7 9">X2</strain>
    </source>
</reference>
<keyword evidence="4" id="KW-0812">Transmembrane</keyword>
<dbReference type="Gene3D" id="3.30.450.20">
    <property type="entry name" value="PAS domain"/>
    <property type="match status" value="1"/>
</dbReference>
<dbReference type="OrthoDB" id="9814363at2"/>
<dbReference type="SMART" id="SM00283">
    <property type="entry name" value="MA"/>
    <property type="match status" value="1"/>
</dbReference>
<evidence type="ECO:0000256" key="1">
    <source>
        <dbReference type="ARBA" id="ARBA00022500"/>
    </source>
</evidence>
<evidence type="ECO:0000313" key="8">
    <source>
        <dbReference type="EMBL" id="SHF13053.1"/>
    </source>
</evidence>
<dbReference type="Pfam" id="PF18947">
    <property type="entry name" value="HAMP_2"/>
    <property type="match status" value="1"/>
</dbReference>
<evidence type="ECO:0000313" key="7">
    <source>
        <dbReference type="EMBL" id="AMJ40122.1"/>
    </source>
</evidence>
<organism evidence="8 10">
    <name type="scientific">Anaerotignum propionicum DSM 1682</name>
    <dbReference type="NCBI Taxonomy" id="991789"/>
    <lineage>
        <taxon>Bacteria</taxon>
        <taxon>Bacillati</taxon>
        <taxon>Bacillota</taxon>
        <taxon>Clostridia</taxon>
        <taxon>Lachnospirales</taxon>
        <taxon>Anaerotignaceae</taxon>
        <taxon>Anaerotignum</taxon>
    </lineage>
</organism>
<name>A0A120MK43_ANAPI</name>
<evidence type="ECO:0000256" key="4">
    <source>
        <dbReference type="SAM" id="Phobius"/>
    </source>
</evidence>
<dbReference type="InterPro" id="IPR003660">
    <property type="entry name" value="HAMP_dom"/>
</dbReference>
<feature type="transmembrane region" description="Helical" evidence="4">
    <location>
        <begin position="12"/>
        <end position="34"/>
    </location>
</feature>
<dbReference type="EMBL" id="FQUA01000019">
    <property type="protein sequence ID" value="SHF13053.1"/>
    <property type="molecule type" value="Genomic_DNA"/>
</dbReference>
<dbReference type="EMBL" id="CP014223">
    <property type="protein sequence ID" value="AMJ40122.1"/>
    <property type="molecule type" value="Genomic_DNA"/>
</dbReference>
<dbReference type="Gene3D" id="1.10.287.950">
    <property type="entry name" value="Methyl-accepting chemotaxis protein"/>
    <property type="match status" value="1"/>
</dbReference>
<dbReference type="GO" id="GO:0004888">
    <property type="term" value="F:transmembrane signaling receptor activity"/>
    <property type="evidence" value="ECO:0007669"/>
    <property type="project" value="TreeGrafter"/>
</dbReference>
<dbReference type="InterPro" id="IPR004089">
    <property type="entry name" value="MCPsignal_dom"/>
</dbReference>
<dbReference type="PANTHER" id="PTHR43531:SF11">
    <property type="entry name" value="METHYL-ACCEPTING CHEMOTAXIS PROTEIN 3"/>
    <property type="match status" value="1"/>
</dbReference>
<evidence type="ECO:0000256" key="3">
    <source>
        <dbReference type="PROSITE-ProRule" id="PRU00284"/>
    </source>
</evidence>
<dbReference type="InterPro" id="IPR051310">
    <property type="entry name" value="MCP_chemotaxis"/>
</dbReference>
<dbReference type="Gene3D" id="6.10.340.10">
    <property type="match status" value="1"/>
</dbReference>
<evidence type="ECO:0000256" key="2">
    <source>
        <dbReference type="ARBA" id="ARBA00029447"/>
    </source>
</evidence>
<dbReference type="Pfam" id="PF00672">
    <property type="entry name" value="HAMP"/>
    <property type="match status" value="1"/>
</dbReference>
<comment type="similarity">
    <text evidence="2">Belongs to the methyl-accepting chemotaxis (MCP) protein family.</text>
</comment>
<dbReference type="GO" id="GO:0005886">
    <property type="term" value="C:plasma membrane"/>
    <property type="evidence" value="ECO:0007669"/>
    <property type="project" value="TreeGrafter"/>
</dbReference>
<dbReference type="GO" id="GO:0006935">
    <property type="term" value="P:chemotaxis"/>
    <property type="evidence" value="ECO:0007669"/>
    <property type="project" value="UniProtKB-KW"/>
</dbReference>
<keyword evidence="4" id="KW-1133">Transmembrane helix</keyword>
<evidence type="ECO:0000259" key="5">
    <source>
        <dbReference type="PROSITE" id="PS50111"/>
    </source>
</evidence>
<dbReference type="PROSITE" id="PS50111">
    <property type="entry name" value="CHEMOTAXIS_TRANSDUC_2"/>
    <property type="match status" value="1"/>
</dbReference>
<dbReference type="AlphaFoldDB" id="A0A120MK43"/>
<dbReference type="CDD" id="cd11386">
    <property type="entry name" value="MCP_signal"/>
    <property type="match status" value="1"/>
</dbReference>
<dbReference type="SUPFAM" id="SSF58104">
    <property type="entry name" value="Methyl-accepting chemotaxis protein (MCP) signaling domain"/>
    <property type="match status" value="1"/>
</dbReference>
<dbReference type="Proteomes" id="UP000068026">
    <property type="component" value="Chromosome"/>
</dbReference>
<sequence>MSKLSRKNMLSFRISFMNTGIIFVIIGAICFSLAGMTRKVVTNQVKKEITYIADANAAVARSYLQKMYVFSTSLSSEVSRYQSLEKETSEKMLMDSLKNVLKDQKIFSAYFAFEPNKFFPDTPKGRSYYLYRDGSGTALDINDDYDIYGSADYYAPARDKMSTHITEPYSYQLTNGQTVWMVTLSSPITDSTGKFIGVANCDILTDSVNSLEYDNGEFKTAHTYVMTGKGTLIADNLDKNVIGQSFQVHTENDQKILDAAARGASILVEDKNDSFNDEAAWIVHIPVSLAGTDSLWSSAYVVSKSEALAVVNQITYTMAAIGLLGLIVLSLFSYYTLKRALAPVNDVMAMAEKMGAGDLRVDHSLMVTSRDELGILANIFKETSEVLSGYIHEISYLLEEIAAGNLTEEIQREYMGDFTAIQRSFDHIQTALSQTFGEMSFVAEQVSSGSEQVASAAQALSQGATQQASSVEDLTRTIMDIARQIDGSAAKAAEASQKAIEVGMAMENSNQKMSQMLDAMNSIYNKSSEIGKIIKAIEEIAFQTNILALNAAIEAARAGSAGKGFAVVADEVRNLAAKSAEAAKDTTKLIESTLLSVDDGFRVANDTADALSNVVVEAREIITSINHISQNAQEQAEAITQVNVGLGQITDVVHTTSAMAEESAATSEELSGQAEILKDLISNFKIKDQKNNTINDYENSEEAEVFDSEAFGDKY</sequence>
<dbReference type="KEGG" id="cpro:CPRO_05190"/>
<reference evidence="8" key="4">
    <citation type="submission" date="2016-11" db="EMBL/GenBank/DDBJ databases">
        <authorList>
            <person name="Varghese N."/>
            <person name="Submissions S."/>
        </authorList>
    </citation>
    <scope>NUCLEOTIDE SEQUENCE</scope>
    <source>
        <strain evidence="8">DSM 1682</strain>
    </source>
</reference>
<dbReference type="RefSeq" id="WP_066047553.1">
    <property type="nucleotide sequence ID" value="NZ_CP014223.1"/>
</dbReference>
<keyword evidence="4" id="KW-0472">Membrane</keyword>
<keyword evidence="9" id="KW-1185">Reference proteome</keyword>
<keyword evidence="1" id="KW-0145">Chemotaxis</keyword>
<dbReference type="Proteomes" id="UP000184204">
    <property type="component" value="Unassembled WGS sequence"/>
</dbReference>
<reference evidence="10" key="3">
    <citation type="submission" date="2016-11" db="EMBL/GenBank/DDBJ databases">
        <authorList>
            <person name="Jaros S."/>
            <person name="Januszkiewicz K."/>
            <person name="Wedrychowicz H."/>
        </authorList>
    </citation>
    <scope>NUCLEOTIDE SEQUENCE [LARGE SCALE GENOMIC DNA]</scope>
    <source>
        <strain evidence="10">DSM 1682</strain>
    </source>
</reference>
<protein>
    <submittedName>
        <fullName evidence="7 8">Methyl-accepting chemotaxis protein</fullName>
    </submittedName>
</protein>
<feature type="domain" description="Methyl-accepting transducer" evidence="5">
    <location>
        <begin position="442"/>
        <end position="671"/>
    </location>
</feature>
<keyword evidence="3" id="KW-0807">Transducer</keyword>
<dbReference type="CDD" id="cd06225">
    <property type="entry name" value="HAMP"/>
    <property type="match status" value="1"/>
</dbReference>
<reference evidence="9" key="2">
    <citation type="submission" date="2016-01" db="EMBL/GenBank/DDBJ databases">
        <authorList>
            <person name="Poehlein A."/>
            <person name="Schlien K."/>
            <person name="Gottschalk G."/>
            <person name="Buckel W."/>
            <person name="Daniel R."/>
        </authorList>
    </citation>
    <scope>NUCLEOTIDE SEQUENCE [LARGE SCALE GENOMIC DNA]</scope>
    <source>
        <strain evidence="9">X2</strain>
    </source>
</reference>
<evidence type="ECO:0000313" key="10">
    <source>
        <dbReference type="Proteomes" id="UP000184204"/>
    </source>
</evidence>
<gene>
    <name evidence="7" type="primary">tap_2</name>
    <name evidence="7" type="ORF">CPRO_05190</name>
    <name evidence="8" type="ORF">SAMN02745151_02869</name>
</gene>